<comment type="caution">
    <text evidence="2">The sequence shown here is derived from an EMBL/GenBank/DDBJ whole genome shotgun (WGS) entry which is preliminary data.</text>
</comment>
<evidence type="ECO:0000313" key="2">
    <source>
        <dbReference type="EMBL" id="TNN28729.1"/>
    </source>
</evidence>
<dbReference type="Proteomes" id="UP000314294">
    <property type="component" value="Unassembled WGS sequence"/>
</dbReference>
<accession>A0A4Z2EIU5</accession>
<evidence type="ECO:0000256" key="1">
    <source>
        <dbReference type="SAM" id="MobiDB-lite"/>
    </source>
</evidence>
<dbReference type="EMBL" id="SRLO01006521">
    <property type="protein sequence ID" value="TNN28729.1"/>
    <property type="molecule type" value="Genomic_DNA"/>
</dbReference>
<feature type="compositionally biased region" description="Polar residues" evidence="1">
    <location>
        <begin position="11"/>
        <end position="55"/>
    </location>
</feature>
<keyword evidence="3" id="KW-1185">Reference proteome</keyword>
<evidence type="ECO:0000313" key="3">
    <source>
        <dbReference type="Proteomes" id="UP000314294"/>
    </source>
</evidence>
<organism evidence="2 3">
    <name type="scientific">Liparis tanakae</name>
    <name type="common">Tanaka's snailfish</name>
    <dbReference type="NCBI Taxonomy" id="230148"/>
    <lineage>
        <taxon>Eukaryota</taxon>
        <taxon>Metazoa</taxon>
        <taxon>Chordata</taxon>
        <taxon>Craniata</taxon>
        <taxon>Vertebrata</taxon>
        <taxon>Euteleostomi</taxon>
        <taxon>Actinopterygii</taxon>
        <taxon>Neopterygii</taxon>
        <taxon>Teleostei</taxon>
        <taxon>Neoteleostei</taxon>
        <taxon>Acanthomorphata</taxon>
        <taxon>Eupercaria</taxon>
        <taxon>Perciformes</taxon>
        <taxon>Cottioidei</taxon>
        <taxon>Cottales</taxon>
        <taxon>Liparidae</taxon>
        <taxon>Liparis</taxon>
    </lineage>
</organism>
<name>A0A4Z2EIU5_9TELE</name>
<protein>
    <submittedName>
        <fullName evidence="2">Uncharacterized protein</fullName>
    </submittedName>
</protein>
<proteinExistence type="predicted"/>
<dbReference type="AlphaFoldDB" id="A0A4Z2EIU5"/>
<reference evidence="2 3" key="1">
    <citation type="submission" date="2019-03" db="EMBL/GenBank/DDBJ databases">
        <title>First draft genome of Liparis tanakae, snailfish: a comprehensive survey of snailfish specific genes.</title>
        <authorList>
            <person name="Kim W."/>
            <person name="Song I."/>
            <person name="Jeong J.-H."/>
            <person name="Kim D."/>
            <person name="Kim S."/>
            <person name="Ryu S."/>
            <person name="Song J.Y."/>
            <person name="Lee S.K."/>
        </authorList>
    </citation>
    <scope>NUCLEOTIDE SEQUENCE [LARGE SCALE GENOMIC DNA]</scope>
    <source>
        <tissue evidence="2">Muscle</tissue>
    </source>
</reference>
<feature type="region of interest" description="Disordered" evidence="1">
    <location>
        <begin position="82"/>
        <end position="111"/>
    </location>
</feature>
<feature type="region of interest" description="Disordered" evidence="1">
    <location>
        <begin position="1"/>
        <end position="59"/>
    </location>
</feature>
<sequence length="111" mass="12125">MNRWSAGTGLEGTQNVPSQRPLHRTQNVPSQRPLQRTQNVPSQRPLQRTPLSSGCASGGERLHRFFTAGMGSFGGLVFLMPGNPLLDDDEREPPMSAVSVQQEVKGAWSPD</sequence>
<gene>
    <name evidence="2" type="ORF">EYF80_061123</name>
</gene>